<accession>A0ABY9BIB9</accession>
<dbReference type="InterPro" id="IPR002885">
    <property type="entry name" value="PPR_rpt"/>
</dbReference>
<evidence type="ECO:0000256" key="3">
    <source>
        <dbReference type="PROSITE-ProRule" id="PRU00708"/>
    </source>
</evidence>
<evidence type="ECO:0000313" key="4">
    <source>
        <dbReference type="EMBL" id="WJZ82585.1"/>
    </source>
</evidence>
<dbReference type="NCBIfam" id="TIGR00756">
    <property type="entry name" value="PPR"/>
    <property type="match status" value="1"/>
</dbReference>
<evidence type="ECO:0000256" key="2">
    <source>
        <dbReference type="ARBA" id="ARBA00022737"/>
    </source>
</evidence>
<dbReference type="PROSITE" id="PS51375">
    <property type="entry name" value="PPR"/>
    <property type="match status" value="1"/>
</dbReference>
<dbReference type="PANTHER" id="PTHR46598">
    <property type="entry name" value="BNAC05G43320D PROTEIN"/>
    <property type="match status" value="1"/>
</dbReference>
<dbReference type="Gene3D" id="1.25.40.10">
    <property type="entry name" value="Tetratricopeptide repeat domain"/>
    <property type="match status" value="1"/>
</dbReference>
<dbReference type="Proteomes" id="UP001227230">
    <property type="component" value="Chromosome 2"/>
</dbReference>
<keyword evidence="5" id="KW-1185">Reference proteome</keyword>
<dbReference type="InterPro" id="IPR011990">
    <property type="entry name" value="TPR-like_helical_dom_sf"/>
</dbReference>
<keyword evidence="2" id="KW-0677">Repeat</keyword>
<reference evidence="4 5" key="1">
    <citation type="journal article" date="2023" name="Hortic Res">
        <title>The complete reference genome for grapevine (Vitis vinifera L.) genetics and breeding.</title>
        <authorList>
            <person name="Shi X."/>
            <person name="Cao S."/>
            <person name="Wang X."/>
            <person name="Huang S."/>
            <person name="Wang Y."/>
            <person name="Liu Z."/>
            <person name="Liu W."/>
            <person name="Leng X."/>
            <person name="Peng Y."/>
            <person name="Wang N."/>
            <person name="Wang Y."/>
            <person name="Ma Z."/>
            <person name="Xu X."/>
            <person name="Zhang F."/>
            <person name="Xue H."/>
            <person name="Zhong H."/>
            <person name="Wang Y."/>
            <person name="Zhang K."/>
            <person name="Velt A."/>
            <person name="Avia K."/>
            <person name="Holtgrawe D."/>
            <person name="Grimplet J."/>
            <person name="Matus J.T."/>
            <person name="Ware D."/>
            <person name="Wu X."/>
            <person name="Wang H."/>
            <person name="Liu C."/>
            <person name="Fang Y."/>
            <person name="Rustenholz C."/>
            <person name="Cheng Z."/>
            <person name="Xiao H."/>
            <person name="Zhou Y."/>
        </authorList>
    </citation>
    <scope>NUCLEOTIDE SEQUENCE [LARGE SCALE GENOMIC DNA]</scope>
    <source>
        <strain evidence="5">cv. Pinot noir / PN40024</strain>
        <tissue evidence="4">Leaf</tissue>
    </source>
</reference>
<sequence>MWIILQRPADHRVDATSGVGADAHSIVIIAQIHEINGQRLDLKKFKCHIDQVSIQLLRHYRKFYDSLLSLHFTFNDIDDAAGLVLDMCRCRDSLSIRKDRNESYKTCLGPIGSYHLREGLKIQIVPELLQKDSVFKMDSKQELVLFSNGKYVLSNKALVKLVIAYQGDGRIGELSRLMLSLQKELGTLEGGGLISDVIDACIQLGWLETAHGILDDMELAGAPIGSSTYMSLLTAYYKGKMAREAKALLKQMRKAGFVVDLSDEMVMTTCLLGVVDKNRMHTRTSTSIGNSGLAESLVQEMKKEITILWGNIKRSRESGSLVVCRDLYEFLVLNFLRGGYFERVMEVIGHMKEQNMYCDKWMYKSEFLKFHKDLYRNLKASNTRTEAQSKRLEYVEAFRKWAGID</sequence>
<dbReference type="EMBL" id="CP126649">
    <property type="protein sequence ID" value="WJZ82585.1"/>
    <property type="molecule type" value="Genomic_DNA"/>
</dbReference>
<protein>
    <recommendedName>
        <fullName evidence="6">Pentatricopeptide repeat-containing protein</fullName>
    </recommendedName>
</protein>
<organism evidence="4 5">
    <name type="scientific">Vitis vinifera</name>
    <name type="common">Grape</name>
    <dbReference type="NCBI Taxonomy" id="29760"/>
    <lineage>
        <taxon>Eukaryota</taxon>
        <taxon>Viridiplantae</taxon>
        <taxon>Streptophyta</taxon>
        <taxon>Embryophyta</taxon>
        <taxon>Tracheophyta</taxon>
        <taxon>Spermatophyta</taxon>
        <taxon>Magnoliopsida</taxon>
        <taxon>eudicotyledons</taxon>
        <taxon>Gunneridae</taxon>
        <taxon>Pentapetalae</taxon>
        <taxon>rosids</taxon>
        <taxon>Vitales</taxon>
        <taxon>Vitaceae</taxon>
        <taxon>Viteae</taxon>
        <taxon>Vitis</taxon>
    </lineage>
</organism>
<dbReference type="Pfam" id="PF01535">
    <property type="entry name" value="PPR"/>
    <property type="match status" value="2"/>
</dbReference>
<comment type="similarity">
    <text evidence="1">Belongs to the PPR family. P subfamily.</text>
</comment>
<dbReference type="PANTHER" id="PTHR46598:SF3">
    <property type="entry name" value="OS07G0495300 PROTEIN"/>
    <property type="match status" value="1"/>
</dbReference>
<evidence type="ECO:0000256" key="1">
    <source>
        <dbReference type="ARBA" id="ARBA00007626"/>
    </source>
</evidence>
<name>A0ABY9BIB9_VITVI</name>
<proteinExistence type="inferred from homology"/>
<evidence type="ECO:0000313" key="5">
    <source>
        <dbReference type="Proteomes" id="UP001227230"/>
    </source>
</evidence>
<evidence type="ECO:0008006" key="6">
    <source>
        <dbReference type="Google" id="ProtNLM"/>
    </source>
</evidence>
<feature type="repeat" description="PPR" evidence="3">
    <location>
        <begin position="225"/>
        <end position="259"/>
    </location>
</feature>
<gene>
    <name evidence="4" type="ORF">VitviT2T_002331</name>
</gene>